<protein>
    <submittedName>
        <fullName evidence="1">Gag-pol polyprotein</fullName>
    </submittedName>
</protein>
<reference evidence="1 2" key="1">
    <citation type="journal article" date="2018" name="Front. Plant Sci.">
        <title>Red Clover (Trifolium pratense) and Zigzag Clover (T. medium) - A Picture of Genomic Similarities and Differences.</title>
        <authorList>
            <person name="Dluhosova J."/>
            <person name="Istvanek J."/>
            <person name="Nedelnik J."/>
            <person name="Repkova J."/>
        </authorList>
    </citation>
    <scope>NUCLEOTIDE SEQUENCE [LARGE SCALE GENOMIC DNA]</scope>
    <source>
        <strain evidence="2">cv. 10/8</strain>
        <tissue evidence="1">Leaf</tissue>
    </source>
</reference>
<dbReference type="InterPro" id="IPR036397">
    <property type="entry name" value="RNaseH_sf"/>
</dbReference>
<dbReference type="EMBL" id="LXQA010009623">
    <property type="protein sequence ID" value="MCH86041.1"/>
    <property type="molecule type" value="Genomic_DNA"/>
</dbReference>
<dbReference type="GO" id="GO:0003676">
    <property type="term" value="F:nucleic acid binding"/>
    <property type="evidence" value="ECO:0007669"/>
    <property type="project" value="InterPro"/>
</dbReference>
<evidence type="ECO:0000313" key="2">
    <source>
        <dbReference type="Proteomes" id="UP000265520"/>
    </source>
</evidence>
<sequence>MCRYGIPKNIVSDNEKQFTSELVIEFCEQHGIQNTQRKERVGNNTPSGPVVVPYHAAFNYRRNPLQDGIWSGRHDSCGNKHAELATDEHLLDEVREASHLREITVKRRASRKYDSRVVPRELKEGDLVLKRPMGRDKGGKLAPNWEGPFRINEKFPGGAYRLETLKGEVMPRTWNIANLRYYS</sequence>
<keyword evidence="2" id="KW-1185">Reference proteome</keyword>
<dbReference type="PANTHER" id="PTHR37984:SF5">
    <property type="entry name" value="PROTEIN NYNRIN-LIKE"/>
    <property type="match status" value="1"/>
</dbReference>
<organism evidence="1 2">
    <name type="scientific">Trifolium medium</name>
    <dbReference type="NCBI Taxonomy" id="97028"/>
    <lineage>
        <taxon>Eukaryota</taxon>
        <taxon>Viridiplantae</taxon>
        <taxon>Streptophyta</taxon>
        <taxon>Embryophyta</taxon>
        <taxon>Tracheophyta</taxon>
        <taxon>Spermatophyta</taxon>
        <taxon>Magnoliopsida</taxon>
        <taxon>eudicotyledons</taxon>
        <taxon>Gunneridae</taxon>
        <taxon>Pentapetalae</taxon>
        <taxon>rosids</taxon>
        <taxon>fabids</taxon>
        <taxon>Fabales</taxon>
        <taxon>Fabaceae</taxon>
        <taxon>Papilionoideae</taxon>
        <taxon>50 kb inversion clade</taxon>
        <taxon>NPAAA clade</taxon>
        <taxon>Hologalegina</taxon>
        <taxon>IRL clade</taxon>
        <taxon>Trifolieae</taxon>
        <taxon>Trifolium</taxon>
    </lineage>
</organism>
<evidence type="ECO:0000313" key="1">
    <source>
        <dbReference type="EMBL" id="MCH86041.1"/>
    </source>
</evidence>
<dbReference type="PANTHER" id="PTHR37984">
    <property type="entry name" value="PROTEIN CBG26694"/>
    <property type="match status" value="1"/>
</dbReference>
<dbReference type="AlphaFoldDB" id="A0A392MFG5"/>
<dbReference type="Gene3D" id="3.30.420.10">
    <property type="entry name" value="Ribonuclease H-like superfamily/Ribonuclease H"/>
    <property type="match status" value="1"/>
</dbReference>
<dbReference type="InterPro" id="IPR012337">
    <property type="entry name" value="RNaseH-like_sf"/>
</dbReference>
<dbReference type="Proteomes" id="UP000265520">
    <property type="component" value="Unassembled WGS sequence"/>
</dbReference>
<gene>
    <name evidence="1" type="ORF">A2U01_0006895</name>
</gene>
<dbReference type="InterPro" id="IPR050951">
    <property type="entry name" value="Retrovirus_Pol_polyprotein"/>
</dbReference>
<comment type="caution">
    <text evidence="1">The sequence shown here is derived from an EMBL/GenBank/DDBJ whole genome shotgun (WGS) entry which is preliminary data.</text>
</comment>
<name>A0A392MFG5_9FABA</name>
<proteinExistence type="predicted"/>
<dbReference type="SUPFAM" id="SSF53098">
    <property type="entry name" value="Ribonuclease H-like"/>
    <property type="match status" value="1"/>
</dbReference>
<accession>A0A392MFG5</accession>